<dbReference type="Pfam" id="PF08387">
    <property type="entry name" value="FBD"/>
    <property type="match status" value="1"/>
</dbReference>
<reference evidence="2 3" key="1">
    <citation type="journal article" date="2013" name="Front. Plant Sci.">
        <title>The Reference Genome of the Halophytic Plant Eutrema salsugineum.</title>
        <authorList>
            <person name="Yang R."/>
            <person name="Jarvis D.E."/>
            <person name="Chen H."/>
            <person name="Beilstein M.A."/>
            <person name="Grimwood J."/>
            <person name="Jenkins J."/>
            <person name="Shu S."/>
            <person name="Prochnik S."/>
            <person name="Xin M."/>
            <person name="Ma C."/>
            <person name="Schmutz J."/>
            <person name="Wing R.A."/>
            <person name="Mitchell-Olds T."/>
            <person name="Schumaker K.S."/>
            <person name="Wang X."/>
        </authorList>
    </citation>
    <scope>NUCLEOTIDE SEQUENCE [LARGE SCALE GENOMIC DNA]</scope>
</reference>
<dbReference type="EMBL" id="KI517464">
    <property type="protein sequence ID" value="ESQ43132.1"/>
    <property type="molecule type" value="Genomic_DNA"/>
</dbReference>
<keyword evidence="3" id="KW-1185">Reference proteome</keyword>
<dbReference type="KEGG" id="eus:EUTSA_v10013767mg"/>
<dbReference type="Gene3D" id="3.80.10.10">
    <property type="entry name" value="Ribonuclease Inhibitor"/>
    <property type="match status" value="1"/>
</dbReference>
<sequence>MISQLPDHLICHILSLLSTKEAVKTSVLSTRWRQLWLWLPSLELKSRDFSDFNNFMSFGYRFFDSNRVSCKHKLKLTIHRNEDGVKDAYYLTPWLKAAVKHKIQHLHVHSYSYADHRFHKMPQRLYTCHTLVCLKLFQVTLDDAGFVFLPKLKTMHLEYVKFPNEATFETLVLCCPVLEDLKIFVANDDGKVFRVHSLSLKRLTFERVSSFFSDSAGVVIDAPRLCFLKINDNVSKRFIVDSLDSNTILDMSLVFGLEEVDKTNWDEFDDGAVLGEFDESIVSPMRSSISDFLSGISRVSDMSICARTFKSFQWLPNFLESFPNLKSLSLVCIAKNVYDDYINEINFSSSSVPECLLSSLEFVEIIAPIYYAAVVELINYLLKNEFFVDI</sequence>
<dbReference type="InterPro" id="IPR055411">
    <property type="entry name" value="LRR_FXL15/At3g58940/PEG3-like"/>
</dbReference>
<protein>
    <recommendedName>
        <fullName evidence="1">F-box domain-containing protein</fullName>
    </recommendedName>
</protein>
<dbReference type="InterPro" id="IPR006566">
    <property type="entry name" value="FBD"/>
</dbReference>
<dbReference type="STRING" id="72664.V4LL00"/>
<dbReference type="SMART" id="SM00256">
    <property type="entry name" value="FBOX"/>
    <property type="match status" value="1"/>
</dbReference>
<dbReference type="PANTHER" id="PTHR31900">
    <property type="entry name" value="F-BOX/RNI SUPERFAMILY PROTEIN-RELATED"/>
    <property type="match status" value="1"/>
</dbReference>
<dbReference type="InterPro" id="IPR001810">
    <property type="entry name" value="F-box_dom"/>
</dbReference>
<dbReference type="InterPro" id="IPR053781">
    <property type="entry name" value="F-box_AtFBL13-like"/>
</dbReference>
<dbReference type="Proteomes" id="UP000030689">
    <property type="component" value="Unassembled WGS sequence"/>
</dbReference>
<evidence type="ECO:0000313" key="2">
    <source>
        <dbReference type="EMBL" id="ESQ43132.1"/>
    </source>
</evidence>
<proteinExistence type="predicted"/>
<gene>
    <name evidence="2" type="ORF">EUTSA_v10013767mg</name>
</gene>
<evidence type="ECO:0000259" key="1">
    <source>
        <dbReference type="PROSITE" id="PS50181"/>
    </source>
</evidence>
<dbReference type="SUPFAM" id="SSF81383">
    <property type="entry name" value="F-box domain"/>
    <property type="match status" value="1"/>
</dbReference>
<dbReference type="PANTHER" id="PTHR31900:SF25">
    <property type="entry name" value="FBD DOMAIN-CONTAINING PROTEIN"/>
    <property type="match status" value="1"/>
</dbReference>
<dbReference type="InterPro" id="IPR050232">
    <property type="entry name" value="FBL13/AtMIF1-like"/>
</dbReference>
<dbReference type="OMA" id="IMCHYSK"/>
<name>V4LL00_EUTSA</name>
<dbReference type="CDD" id="cd22160">
    <property type="entry name" value="F-box_AtFBL13-like"/>
    <property type="match status" value="1"/>
</dbReference>
<organism evidence="2 3">
    <name type="scientific">Eutrema salsugineum</name>
    <name type="common">Saltwater cress</name>
    <name type="synonym">Sisymbrium salsugineum</name>
    <dbReference type="NCBI Taxonomy" id="72664"/>
    <lineage>
        <taxon>Eukaryota</taxon>
        <taxon>Viridiplantae</taxon>
        <taxon>Streptophyta</taxon>
        <taxon>Embryophyta</taxon>
        <taxon>Tracheophyta</taxon>
        <taxon>Spermatophyta</taxon>
        <taxon>Magnoliopsida</taxon>
        <taxon>eudicotyledons</taxon>
        <taxon>Gunneridae</taxon>
        <taxon>Pentapetalae</taxon>
        <taxon>rosids</taxon>
        <taxon>malvids</taxon>
        <taxon>Brassicales</taxon>
        <taxon>Brassicaceae</taxon>
        <taxon>Eutremeae</taxon>
        <taxon>Eutrema</taxon>
    </lineage>
</organism>
<dbReference type="AlphaFoldDB" id="V4LL00"/>
<evidence type="ECO:0000313" key="3">
    <source>
        <dbReference type="Proteomes" id="UP000030689"/>
    </source>
</evidence>
<dbReference type="Pfam" id="PF00646">
    <property type="entry name" value="F-box"/>
    <property type="match status" value="1"/>
</dbReference>
<dbReference type="PROSITE" id="PS50181">
    <property type="entry name" value="FBOX"/>
    <property type="match status" value="1"/>
</dbReference>
<dbReference type="Pfam" id="PF24758">
    <property type="entry name" value="LRR_At5g56370"/>
    <property type="match status" value="1"/>
</dbReference>
<feature type="domain" description="F-box" evidence="1">
    <location>
        <begin position="1"/>
        <end position="35"/>
    </location>
</feature>
<dbReference type="InterPro" id="IPR032675">
    <property type="entry name" value="LRR_dom_sf"/>
</dbReference>
<dbReference type="InterPro" id="IPR036047">
    <property type="entry name" value="F-box-like_dom_sf"/>
</dbReference>
<accession>V4LL00</accession>
<dbReference type="Gramene" id="ESQ43132">
    <property type="protein sequence ID" value="ESQ43132"/>
    <property type="gene ID" value="EUTSA_v10013767mg"/>
</dbReference>
<dbReference type="SUPFAM" id="SSF52047">
    <property type="entry name" value="RNI-like"/>
    <property type="match status" value="1"/>
</dbReference>